<dbReference type="InterPro" id="IPR007863">
    <property type="entry name" value="Peptidase_M16_C"/>
</dbReference>
<name>A0A6C0LVF0_9ZZZZ</name>
<evidence type="ECO:0000259" key="3">
    <source>
        <dbReference type="Pfam" id="PF05193"/>
    </source>
</evidence>
<dbReference type="Gene3D" id="3.30.830.10">
    <property type="entry name" value="Metalloenzyme, LuxS/M16 peptidase-like"/>
    <property type="match status" value="2"/>
</dbReference>
<organism evidence="4">
    <name type="scientific">viral metagenome</name>
    <dbReference type="NCBI Taxonomy" id="1070528"/>
    <lineage>
        <taxon>unclassified sequences</taxon>
        <taxon>metagenomes</taxon>
        <taxon>organismal metagenomes</taxon>
    </lineage>
</organism>
<dbReference type="PANTHER" id="PTHR11851">
    <property type="entry name" value="METALLOPROTEASE"/>
    <property type="match status" value="1"/>
</dbReference>
<accession>A0A6C0LVF0</accession>
<dbReference type="GO" id="GO:0046872">
    <property type="term" value="F:metal ion binding"/>
    <property type="evidence" value="ECO:0007669"/>
    <property type="project" value="InterPro"/>
</dbReference>
<evidence type="ECO:0000259" key="2">
    <source>
        <dbReference type="Pfam" id="PF00675"/>
    </source>
</evidence>
<sequence length="444" mass="53076">MDINVKRLKLNNGVRVIIVPLKTKLTYISANYLLGNYQEKKCEVGLTHYCEHLLARLTSTKYKNVTYINNEIYRRGGITNAYVTKYETSIYISGLYEDLEFYMDILSNTINKFYIDKNINKEKGAVIQEYRRIISDSNYKFKFNMFKFLYPKYSYIEDYKNMITNIKYFDNKQVIKYINEHLNTDNLIITITCPSNKINETIKNVKKYFGIIKYKKSNLVYPTLKHISKLRIVNIKNDNIDINNSIVIHLSKKIAFLSDEHLILYYIQRILFNFNSGIFYKILRKKLGIIYYIGLSINIDNYNAEMSYYNITSQCQHINMSLFLENTINILENYDMKDEDIKNAKNYFKVLYENKKFFNLSSYNEEYKAQLLFNNDIVKNATIFKKIMSIKASKIKEYYKNIFVKDILSRHILFYYSNSNINKKIELIYKKHIPNEKCETYYIN</sequence>
<comment type="similarity">
    <text evidence="1">Belongs to the peptidase M16 family.</text>
</comment>
<dbReference type="InterPro" id="IPR050361">
    <property type="entry name" value="MPP/UQCRC_Complex"/>
</dbReference>
<evidence type="ECO:0008006" key="5">
    <source>
        <dbReference type="Google" id="ProtNLM"/>
    </source>
</evidence>
<dbReference type="SUPFAM" id="SSF63411">
    <property type="entry name" value="LuxS/MPP-like metallohydrolase"/>
    <property type="match status" value="2"/>
</dbReference>
<dbReference type="Pfam" id="PF00675">
    <property type="entry name" value="Peptidase_M16"/>
    <property type="match status" value="1"/>
</dbReference>
<dbReference type="EMBL" id="MN740580">
    <property type="protein sequence ID" value="QHU34816.1"/>
    <property type="molecule type" value="Genomic_DNA"/>
</dbReference>
<protein>
    <recommendedName>
        <fullName evidence="5">Peptidase M16 N-terminal domain-containing protein</fullName>
    </recommendedName>
</protein>
<evidence type="ECO:0000256" key="1">
    <source>
        <dbReference type="ARBA" id="ARBA00007261"/>
    </source>
</evidence>
<dbReference type="AlphaFoldDB" id="A0A6C0LVF0"/>
<evidence type="ECO:0000313" key="4">
    <source>
        <dbReference type="EMBL" id="QHU34816.1"/>
    </source>
</evidence>
<feature type="domain" description="Peptidase M16 N-terminal" evidence="2">
    <location>
        <begin position="35"/>
        <end position="133"/>
    </location>
</feature>
<feature type="domain" description="Peptidase M16 C-terminal" evidence="3">
    <location>
        <begin position="171"/>
        <end position="346"/>
    </location>
</feature>
<reference evidence="4" key="1">
    <citation type="journal article" date="2020" name="Nature">
        <title>Giant virus diversity and host interactions through global metagenomics.</title>
        <authorList>
            <person name="Schulz F."/>
            <person name="Roux S."/>
            <person name="Paez-Espino D."/>
            <person name="Jungbluth S."/>
            <person name="Walsh D.A."/>
            <person name="Denef V.J."/>
            <person name="McMahon K.D."/>
            <person name="Konstantinidis K.T."/>
            <person name="Eloe-Fadrosh E.A."/>
            <person name="Kyrpides N.C."/>
            <person name="Woyke T."/>
        </authorList>
    </citation>
    <scope>NUCLEOTIDE SEQUENCE</scope>
    <source>
        <strain evidence="4">GVMAG-S-1017244-22</strain>
    </source>
</reference>
<dbReference type="Pfam" id="PF05193">
    <property type="entry name" value="Peptidase_M16_C"/>
    <property type="match status" value="1"/>
</dbReference>
<dbReference type="InterPro" id="IPR011249">
    <property type="entry name" value="Metalloenz_LuxS/M16"/>
</dbReference>
<dbReference type="InterPro" id="IPR011765">
    <property type="entry name" value="Pept_M16_N"/>
</dbReference>
<proteinExistence type="inferred from homology"/>
<dbReference type="PANTHER" id="PTHR11851:SF49">
    <property type="entry name" value="MITOCHONDRIAL-PROCESSING PEPTIDASE SUBUNIT ALPHA"/>
    <property type="match status" value="1"/>
</dbReference>